<name>A0A1L9UBL4_ASPBC</name>
<dbReference type="OrthoDB" id="426882at2759"/>
<dbReference type="GeneID" id="93570868"/>
<evidence type="ECO:0000256" key="2">
    <source>
        <dbReference type="ARBA" id="ARBA00022723"/>
    </source>
</evidence>
<dbReference type="InterPro" id="IPR001663">
    <property type="entry name" value="Rng_hydr_dOase-A"/>
</dbReference>
<dbReference type="SUPFAM" id="SSF50022">
    <property type="entry name" value="ISP domain"/>
    <property type="match status" value="1"/>
</dbReference>
<protein>
    <recommendedName>
        <fullName evidence="6">Rieske domain-containing protein</fullName>
    </recommendedName>
</protein>
<dbReference type="OMA" id="FNWKVGA"/>
<evidence type="ECO:0000256" key="4">
    <source>
        <dbReference type="ARBA" id="ARBA00023004"/>
    </source>
</evidence>
<dbReference type="Pfam" id="PF00355">
    <property type="entry name" value="Rieske"/>
    <property type="match status" value="1"/>
</dbReference>
<keyword evidence="5" id="KW-0411">Iron-sulfur</keyword>
<dbReference type="STRING" id="767769.A0A1L9UBL4"/>
<accession>A0A1L9UBL4</accession>
<evidence type="ECO:0000256" key="1">
    <source>
        <dbReference type="ARBA" id="ARBA00022714"/>
    </source>
</evidence>
<organism evidence="7 8">
    <name type="scientific">Aspergillus brasiliensis (strain CBS 101740 / IMI 381727 / IBT 21946)</name>
    <dbReference type="NCBI Taxonomy" id="767769"/>
    <lineage>
        <taxon>Eukaryota</taxon>
        <taxon>Fungi</taxon>
        <taxon>Dikarya</taxon>
        <taxon>Ascomycota</taxon>
        <taxon>Pezizomycotina</taxon>
        <taxon>Eurotiomycetes</taxon>
        <taxon>Eurotiomycetidae</taxon>
        <taxon>Eurotiales</taxon>
        <taxon>Aspergillaceae</taxon>
        <taxon>Aspergillus</taxon>
        <taxon>Aspergillus subgen. Circumdati</taxon>
    </lineage>
</organism>
<dbReference type="PANTHER" id="PTHR43756:SF6">
    <property type="entry name" value="CLUSTER-BINDING PROTEIN, PUTATIVE (AFU_ORTHOLOGUE AFUA_6G03920)-RELATED"/>
    <property type="match status" value="1"/>
</dbReference>
<keyword evidence="3" id="KW-0560">Oxidoreductase</keyword>
<gene>
    <name evidence="7" type="ORF">ASPBRDRAFT_131914</name>
</gene>
<dbReference type="GO" id="GO:0016491">
    <property type="term" value="F:oxidoreductase activity"/>
    <property type="evidence" value="ECO:0007669"/>
    <property type="project" value="UniProtKB-KW"/>
</dbReference>
<evidence type="ECO:0000256" key="5">
    <source>
        <dbReference type="ARBA" id="ARBA00023014"/>
    </source>
</evidence>
<dbReference type="RefSeq" id="XP_067476345.1">
    <property type="nucleotide sequence ID" value="XM_067618380.1"/>
</dbReference>
<dbReference type="GO" id="GO:0046872">
    <property type="term" value="F:metal ion binding"/>
    <property type="evidence" value="ECO:0007669"/>
    <property type="project" value="UniProtKB-KW"/>
</dbReference>
<dbReference type="EMBL" id="KV878689">
    <property type="protein sequence ID" value="OJJ69096.1"/>
    <property type="molecule type" value="Genomic_DNA"/>
</dbReference>
<keyword evidence="1" id="KW-0001">2Fe-2S</keyword>
<evidence type="ECO:0000256" key="3">
    <source>
        <dbReference type="ARBA" id="ARBA00023002"/>
    </source>
</evidence>
<reference evidence="8" key="1">
    <citation type="journal article" date="2017" name="Genome Biol.">
        <title>Comparative genomics reveals high biological diversity and specific adaptations in the industrially and medically important fungal genus Aspergillus.</title>
        <authorList>
            <person name="de Vries R.P."/>
            <person name="Riley R."/>
            <person name="Wiebenga A."/>
            <person name="Aguilar-Osorio G."/>
            <person name="Amillis S."/>
            <person name="Uchima C.A."/>
            <person name="Anderluh G."/>
            <person name="Asadollahi M."/>
            <person name="Askin M."/>
            <person name="Barry K."/>
            <person name="Battaglia E."/>
            <person name="Bayram O."/>
            <person name="Benocci T."/>
            <person name="Braus-Stromeyer S.A."/>
            <person name="Caldana C."/>
            <person name="Canovas D."/>
            <person name="Cerqueira G.C."/>
            <person name="Chen F."/>
            <person name="Chen W."/>
            <person name="Choi C."/>
            <person name="Clum A."/>
            <person name="Dos Santos R.A."/>
            <person name="Damasio A.R."/>
            <person name="Diallinas G."/>
            <person name="Emri T."/>
            <person name="Fekete E."/>
            <person name="Flipphi M."/>
            <person name="Freyberg S."/>
            <person name="Gallo A."/>
            <person name="Gournas C."/>
            <person name="Habgood R."/>
            <person name="Hainaut M."/>
            <person name="Harispe M.L."/>
            <person name="Henrissat B."/>
            <person name="Hilden K.S."/>
            <person name="Hope R."/>
            <person name="Hossain A."/>
            <person name="Karabika E."/>
            <person name="Karaffa L."/>
            <person name="Karanyi Z."/>
            <person name="Krasevec N."/>
            <person name="Kuo A."/>
            <person name="Kusch H."/>
            <person name="LaButti K."/>
            <person name="Lagendijk E.L."/>
            <person name="Lapidus A."/>
            <person name="Levasseur A."/>
            <person name="Lindquist E."/>
            <person name="Lipzen A."/>
            <person name="Logrieco A.F."/>
            <person name="MacCabe A."/>
            <person name="Maekelae M.R."/>
            <person name="Malavazi I."/>
            <person name="Melin P."/>
            <person name="Meyer V."/>
            <person name="Mielnichuk N."/>
            <person name="Miskei M."/>
            <person name="Molnar A.P."/>
            <person name="Mule G."/>
            <person name="Ngan C.Y."/>
            <person name="Orejas M."/>
            <person name="Orosz E."/>
            <person name="Ouedraogo J.P."/>
            <person name="Overkamp K.M."/>
            <person name="Park H.-S."/>
            <person name="Perrone G."/>
            <person name="Piumi F."/>
            <person name="Punt P.J."/>
            <person name="Ram A.F."/>
            <person name="Ramon A."/>
            <person name="Rauscher S."/>
            <person name="Record E."/>
            <person name="Riano-Pachon D.M."/>
            <person name="Robert V."/>
            <person name="Roehrig J."/>
            <person name="Ruller R."/>
            <person name="Salamov A."/>
            <person name="Salih N.S."/>
            <person name="Samson R.A."/>
            <person name="Sandor E."/>
            <person name="Sanguinetti M."/>
            <person name="Schuetze T."/>
            <person name="Sepcic K."/>
            <person name="Shelest E."/>
            <person name="Sherlock G."/>
            <person name="Sophianopoulou V."/>
            <person name="Squina F.M."/>
            <person name="Sun H."/>
            <person name="Susca A."/>
            <person name="Todd R.B."/>
            <person name="Tsang A."/>
            <person name="Unkles S.E."/>
            <person name="van de Wiele N."/>
            <person name="van Rossen-Uffink D."/>
            <person name="Oliveira J.V."/>
            <person name="Vesth T.C."/>
            <person name="Visser J."/>
            <person name="Yu J.-H."/>
            <person name="Zhou M."/>
            <person name="Andersen M.R."/>
            <person name="Archer D.B."/>
            <person name="Baker S.E."/>
            <person name="Benoit I."/>
            <person name="Brakhage A.A."/>
            <person name="Braus G.H."/>
            <person name="Fischer R."/>
            <person name="Frisvad J.C."/>
            <person name="Goldman G.H."/>
            <person name="Houbraken J."/>
            <person name="Oakley B."/>
            <person name="Pocsi I."/>
            <person name="Scazzocchio C."/>
            <person name="Seiboth B."/>
            <person name="vanKuyk P.A."/>
            <person name="Wortman J."/>
            <person name="Dyer P.S."/>
            <person name="Grigoriev I.V."/>
        </authorList>
    </citation>
    <scope>NUCLEOTIDE SEQUENCE [LARGE SCALE GENOMIC DNA]</scope>
    <source>
        <strain evidence="8">CBS 101740 / IMI 381727 / IBT 21946</strain>
    </source>
</reference>
<dbReference type="InterPro" id="IPR036922">
    <property type="entry name" value="Rieske_2Fe-2S_sf"/>
</dbReference>
<evidence type="ECO:0000259" key="6">
    <source>
        <dbReference type="PROSITE" id="PS51296"/>
    </source>
</evidence>
<dbReference type="VEuPathDB" id="FungiDB:ASPBRDRAFT_131914"/>
<keyword evidence="8" id="KW-1185">Reference proteome</keyword>
<dbReference type="AlphaFoldDB" id="A0A1L9UBL4"/>
<dbReference type="Gene3D" id="2.102.10.10">
    <property type="entry name" value="Rieske [2Fe-2S] iron-sulphur domain"/>
    <property type="match status" value="1"/>
</dbReference>
<keyword evidence="4" id="KW-0408">Iron</keyword>
<dbReference type="PRINTS" id="PR00090">
    <property type="entry name" value="RNGDIOXGNASE"/>
</dbReference>
<dbReference type="GO" id="GO:0051537">
    <property type="term" value="F:2 iron, 2 sulfur cluster binding"/>
    <property type="evidence" value="ECO:0007669"/>
    <property type="project" value="UniProtKB-KW"/>
</dbReference>
<dbReference type="PANTHER" id="PTHR43756">
    <property type="entry name" value="CHOLINE MONOOXYGENASE, CHLOROPLASTIC"/>
    <property type="match status" value="1"/>
</dbReference>
<dbReference type="InterPro" id="IPR017941">
    <property type="entry name" value="Rieske_2Fe-2S"/>
</dbReference>
<dbReference type="CDD" id="cd03469">
    <property type="entry name" value="Rieske_RO_Alpha_N"/>
    <property type="match status" value="1"/>
</dbReference>
<sequence>MAIEELSPALPPALSALALVSLLAGLAFLLQSLSQPLLRGYKSQHVAKPKVTDLDHLPESNETVVCKESDFPRNWWTGSDVFELERRAIFSKRWLYLAHRSRFTKAGDYQSFEVAGIPIFLVLGKDDIVRAFHNVCRHRAYTVTRKECGSSMILGCRYHGWSYNTKGQLVKAPHFDHVPGFDKSHNSLFSIHTTTTPDGFIFVNLDAGPTMQPMQTRSLDSFASRHGIGQQATMWLGGQTVEGQFNWKIGLRLQRIIDNTKLETEFPQPTYKALLLSLFDPPQMRSEDTRVFPFTTFHTVRGGVFWYSLSFIPISESRTSVRIDLYSHKKMRSPTSSVTAERLFSKLANCVQNLETKLPSHSETPTLPTNITSASNPADIDTQREILEAIKSHAKLEKQLGTEVFPATRRPRANARFEQAEQICKDLDCQDTWNSKSLAW</sequence>
<keyword evidence="2" id="KW-0479">Metal-binding</keyword>
<evidence type="ECO:0000313" key="7">
    <source>
        <dbReference type="EMBL" id="OJJ69096.1"/>
    </source>
</evidence>
<proteinExistence type="predicted"/>
<dbReference type="PROSITE" id="PS51296">
    <property type="entry name" value="RIESKE"/>
    <property type="match status" value="1"/>
</dbReference>
<feature type="domain" description="Rieske" evidence="6">
    <location>
        <begin position="95"/>
        <end position="181"/>
    </location>
</feature>
<evidence type="ECO:0000313" key="8">
    <source>
        <dbReference type="Proteomes" id="UP000184499"/>
    </source>
</evidence>
<dbReference type="Proteomes" id="UP000184499">
    <property type="component" value="Unassembled WGS sequence"/>
</dbReference>